<keyword evidence="3" id="KW-1185">Reference proteome</keyword>
<dbReference type="Gene3D" id="3.20.20.120">
    <property type="entry name" value="Enolase-like C-terminal domain"/>
    <property type="match status" value="1"/>
</dbReference>
<feature type="domain" description="Enolase C-terminal" evidence="1">
    <location>
        <begin position="183"/>
        <end position="351"/>
    </location>
</feature>
<name>A0ABS3YH74_9BACT</name>
<sequence>MLSGIQVQHTAAAAEREPLIRPFGFKGNYLTELWQAVSRITSSNGHSATGLATQSVLYGDADLFAAHSEETGNERMFALTKEALSLLPGIPFNTPPDLLEKLLPQVIAAAGKITGKPGVHINFILNSLVSVDNAAWLLYARENNFRSFDEMVPAEYRQALSHRNSQIAVMFQVSYNMPVQDVVNAVKAGYFVIKIKTGYPGTQEEMLAFDSARLAEIHEAVKDLHTPHGPVRYTMDANGRYEAKDTLLRYLGHAQRIGAFDRILLYEEPFREEIREPVHDIGLRLAVDESVHSEADALQRLEQGYTALVLKGIAKTLSLSMRIARLAAERNVPCLCSDLTVNPVLVDWHKNLAARLSPFPGIGMGLMETNGDMNYTRWNTMKQYHPAAGSSWTEAEHGVFQLDRVFYERSGGIFDPLPHYDALFKHS</sequence>
<accession>A0ABS3YH74</accession>
<dbReference type="RefSeq" id="WP_209147147.1">
    <property type="nucleotide sequence ID" value="NZ_JAGHKP010000003.1"/>
</dbReference>
<protein>
    <submittedName>
        <fullName evidence="2">Mandelate racemase/muconate lactonizing enzyme family protein</fullName>
    </submittedName>
</protein>
<dbReference type="InterPro" id="IPR029065">
    <property type="entry name" value="Enolase_C-like"/>
</dbReference>
<evidence type="ECO:0000313" key="3">
    <source>
        <dbReference type="Proteomes" id="UP000679126"/>
    </source>
</evidence>
<reference evidence="3" key="1">
    <citation type="submission" date="2021-03" db="EMBL/GenBank/DDBJ databases">
        <title>Assistant Professor.</title>
        <authorList>
            <person name="Huq M.A."/>
        </authorList>
    </citation>
    <scope>NUCLEOTIDE SEQUENCE [LARGE SCALE GENOMIC DNA]</scope>
    <source>
        <strain evidence="3">MAH-28</strain>
    </source>
</reference>
<comment type="caution">
    <text evidence="2">The sequence shown here is derived from an EMBL/GenBank/DDBJ whole genome shotgun (WGS) entry which is preliminary data.</text>
</comment>
<evidence type="ECO:0000313" key="2">
    <source>
        <dbReference type="EMBL" id="MBO9154027.1"/>
    </source>
</evidence>
<dbReference type="EMBL" id="JAGHKP010000003">
    <property type="protein sequence ID" value="MBO9154027.1"/>
    <property type="molecule type" value="Genomic_DNA"/>
</dbReference>
<organism evidence="2 3">
    <name type="scientific">Chitinophaga chungangae</name>
    <dbReference type="NCBI Taxonomy" id="2821488"/>
    <lineage>
        <taxon>Bacteria</taxon>
        <taxon>Pseudomonadati</taxon>
        <taxon>Bacteroidota</taxon>
        <taxon>Chitinophagia</taxon>
        <taxon>Chitinophagales</taxon>
        <taxon>Chitinophagaceae</taxon>
        <taxon>Chitinophaga</taxon>
    </lineage>
</organism>
<gene>
    <name evidence="2" type="ORF">J7I43_17500</name>
</gene>
<dbReference type="InterPro" id="IPR036849">
    <property type="entry name" value="Enolase-like_C_sf"/>
</dbReference>
<dbReference type="SUPFAM" id="SSF51604">
    <property type="entry name" value="Enolase C-terminal domain-like"/>
    <property type="match status" value="1"/>
</dbReference>
<proteinExistence type="predicted"/>
<dbReference type="Pfam" id="PF13378">
    <property type="entry name" value="MR_MLE_C"/>
    <property type="match status" value="1"/>
</dbReference>
<dbReference type="Proteomes" id="UP000679126">
    <property type="component" value="Unassembled WGS sequence"/>
</dbReference>
<evidence type="ECO:0000259" key="1">
    <source>
        <dbReference type="Pfam" id="PF13378"/>
    </source>
</evidence>